<evidence type="ECO:0000313" key="1">
    <source>
        <dbReference type="EMBL" id="MBU8544526.1"/>
    </source>
</evidence>
<dbReference type="Proteomes" id="UP000689967">
    <property type="component" value="Unassembled WGS sequence"/>
</dbReference>
<dbReference type="InterPro" id="IPR002636">
    <property type="entry name" value="DUF29"/>
</dbReference>
<name>A0ABS6HAK2_9PROT</name>
<accession>A0ABS6HAK2</accession>
<dbReference type="PANTHER" id="PTHR34235">
    <property type="entry name" value="SLR1203 PROTEIN-RELATED"/>
    <property type="match status" value="1"/>
</dbReference>
<evidence type="ECO:0000313" key="2">
    <source>
        <dbReference type="Proteomes" id="UP000689967"/>
    </source>
</evidence>
<gene>
    <name evidence="1" type="ORF">JJQ90_12470</name>
</gene>
<sequence length="159" mass="17847">MSYDSDILLWSEQQADLLRRMARGERVNGLDWENVAEEIESVGRSELHAVESQLRVALTHLLLIALAPWPEPVRHWRAEATAALAEAARGYAPSMAQRIRLDRVWRDALRVAERKLEGEAVTFGPNLAAMPFALAELVVEEPDLDALLTRLGSTSDRHD</sequence>
<proteinExistence type="predicted"/>
<dbReference type="EMBL" id="JAERQM010000003">
    <property type="protein sequence ID" value="MBU8544526.1"/>
    <property type="molecule type" value="Genomic_DNA"/>
</dbReference>
<dbReference type="RefSeq" id="WP_216875831.1">
    <property type="nucleotide sequence ID" value="NZ_JAERQM010000003.1"/>
</dbReference>
<dbReference type="Pfam" id="PF01724">
    <property type="entry name" value="DUF29"/>
    <property type="match status" value="1"/>
</dbReference>
<keyword evidence="2" id="KW-1185">Reference proteome</keyword>
<comment type="caution">
    <text evidence="1">The sequence shown here is derived from an EMBL/GenBank/DDBJ whole genome shotgun (WGS) entry which is preliminary data.</text>
</comment>
<organism evidence="1 2">
    <name type="scientific">Falsiroseomonas oleicola</name>
    <dbReference type="NCBI Taxonomy" id="2801474"/>
    <lineage>
        <taxon>Bacteria</taxon>
        <taxon>Pseudomonadati</taxon>
        <taxon>Pseudomonadota</taxon>
        <taxon>Alphaproteobacteria</taxon>
        <taxon>Acetobacterales</taxon>
        <taxon>Roseomonadaceae</taxon>
        <taxon>Falsiroseomonas</taxon>
    </lineage>
</organism>
<reference evidence="1 2" key="1">
    <citation type="submission" date="2021-01" db="EMBL/GenBank/DDBJ databases">
        <title>Roseomonas sp. nov, a bacterium isolated from an oil production mixture in Yumen Oilfield.</title>
        <authorList>
            <person name="Wu D."/>
        </authorList>
    </citation>
    <scope>NUCLEOTIDE SEQUENCE [LARGE SCALE GENOMIC DNA]</scope>
    <source>
        <strain evidence="1 2">ROY-5-3</strain>
    </source>
</reference>
<protein>
    <submittedName>
        <fullName evidence="1">DUF29 domain-containing protein</fullName>
    </submittedName>
</protein>